<accession>A0A1J5RE21</accession>
<name>A0A1J5RE21_9ZZZZ</name>
<dbReference type="AlphaFoldDB" id="A0A1J5RE21"/>
<gene>
    <name evidence="1" type="ORF">GALL_240230</name>
</gene>
<organism evidence="1">
    <name type="scientific">mine drainage metagenome</name>
    <dbReference type="NCBI Taxonomy" id="410659"/>
    <lineage>
        <taxon>unclassified sequences</taxon>
        <taxon>metagenomes</taxon>
        <taxon>ecological metagenomes</taxon>
    </lineage>
</organism>
<reference evidence="1" key="1">
    <citation type="submission" date="2016-10" db="EMBL/GenBank/DDBJ databases">
        <title>Sequence of Gallionella enrichment culture.</title>
        <authorList>
            <person name="Poehlein A."/>
            <person name="Muehling M."/>
            <person name="Daniel R."/>
        </authorList>
    </citation>
    <scope>NUCLEOTIDE SEQUENCE</scope>
</reference>
<dbReference type="SUPFAM" id="SSF110296">
    <property type="entry name" value="Oligoxyloglucan reducing end-specific cellobiohydrolase"/>
    <property type="match status" value="1"/>
</dbReference>
<dbReference type="CDD" id="cd15482">
    <property type="entry name" value="Sialidase_non-viral"/>
    <property type="match status" value="1"/>
</dbReference>
<protein>
    <recommendedName>
        <fullName evidence="2">Ycf48-like protein</fullName>
    </recommendedName>
</protein>
<dbReference type="EMBL" id="MLJW01000195">
    <property type="protein sequence ID" value="OIQ94017.1"/>
    <property type="molecule type" value="Genomic_DNA"/>
</dbReference>
<evidence type="ECO:0008006" key="2">
    <source>
        <dbReference type="Google" id="ProtNLM"/>
    </source>
</evidence>
<proteinExistence type="predicted"/>
<comment type="caution">
    <text evidence="1">The sequence shown here is derived from an EMBL/GenBank/DDBJ whole genome shotgun (WGS) entry which is preliminary data.</text>
</comment>
<evidence type="ECO:0000313" key="1">
    <source>
        <dbReference type="EMBL" id="OIQ94017.1"/>
    </source>
</evidence>
<sequence length="396" mass="40166">MKKMNALQIFATLVLSLQIAGCGGGGGSTTSPTSSTTTSSSSTTTPTAFTSCAQAGLAVAVGNLCFASTTGGNLAPNGFLRSVAFGNGMWVAVGSDATIVTSTDGATWTQQSSPTAVANLNTVNGTMGYFDYSSVAYGNGLWVATGWASNGTSTLSGVVVYSSDGVNWTVASGIPSSFHPQGPMSVGYGGGQWVVTDGSSGSEYTSTNGMTWVAAAPTFTFVDSPSTPTGMTNPYPLIFGNGTWLTSSFFTSTNALSWSGYLSPLSTFTAQGGVEAYGGGLWVGLQTYGAGVWTSTDAIHWTESLALPNSNLFNFVLESEAYGNGQYVVLGNYGNLGLIGAINSQGTSWSALDSDTAVGGMYSAAYGNGRWVIVGASGTTANGAILVSTSSTLVLQ</sequence>